<evidence type="ECO:0000259" key="5">
    <source>
        <dbReference type="SMART" id="SM00861"/>
    </source>
</evidence>
<keyword evidence="4" id="KW-0786">Thiamine pyrophosphate</keyword>
<dbReference type="InterPro" id="IPR029061">
    <property type="entry name" value="THDP-binding"/>
</dbReference>
<dbReference type="AlphaFoldDB" id="A0A316TT97"/>
<dbReference type="Gene3D" id="3.40.50.970">
    <property type="match status" value="2"/>
</dbReference>
<keyword evidence="3" id="KW-0560">Oxidoreductase</keyword>
<dbReference type="Pfam" id="PF00676">
    <property type="entry name" value="E1_dh"/>
    <property type="match status" value="1"/>
</dbReference>
<protein>
    <submittedName>
        <fullName evidence="6">Dehydrogenase</fullName>
    </submittedName>
</protein>
<dbReference type="InterPro" id="IPR033248">
    <property type="entry name" value="Transketolase_C"/>
</dbReference>
<keyword evidence="7" id="KW-1185">Reference proteome</keyword>
<accession>A0A316TT97</accession>
<name>A0A316TT97_9BACT</name>
<dbReference type="InterPro" id="IPR009014">
    <property type="entry name" value="Transketo_C/PFOR_II"/>
</dbReference>
<dbReference type="GO" id="GO:0016624">
    <property type="term" value="F:oxidoreductase activity, acting on the aldehyde or oxo group of donors, disulfide as acceptor"/>
    <property type="evidence" value="ECO:0007669"/>
    <property type="project" value="InterPro"/>
</dbReference>
<dbReference type="InterPro" id="IPR005475">
    <property type="entry name" value="Transketolase-like_Pyr-bd"/>
</dbReference>
<sequence>MIAPSKIISRDKALEYYRHLLLPRLIEKKMLLLLRQNKISKWFSGIGQEAISVGSALSLNKNDYILPMHRNLGVFTTRGVPLYPLFCQLFGKQNSFTEGRDRSFHFGTTDYHIFGMISHLAATMPVADGIALACKLRGENRIALSFCGDGATSEGDFHEALNLAGVWKLPVVFMIENNGYGLSTPVKEQYACEHLADRAAGYGLEGMRIDGNDFFAVQKAVKQAREIAIQGQPVLIEAKTFRIRGHEEASGTFYVPDEEFEKWQPKDPIFRFEEWLLTEGIAKHISELETIQEEVEASFRKQLNKALKTDEPVFDIKTELEHAGLRSRKDIDIKVTETGKAREKSEKRVIDAVHMAQKQALSEDDSFLLLGQDVAEYGGVFKASEGFHELFGKDRIRNTPIIESGAIGAAIGLAIEGFKPIVEMQFADFISCGFNQIVNNLAKSRYRWTPDLNVTIRAPHGGGVGAGPFHSQSPESWFMQVPGMRVLVPSSVEDAQNMLYTALYDPNPVLFFEHKKLYRSIKEVTSDHCRLVTLEKARVVQPGNDLSLITYGYGVVWAKDIAEEYRNLGYGIEIIDLRSLAPIDWETVISSIRKTGKALLLQEPSEILGPMSEISAGINERAFEWLDAPVMRCSSLNMPIPFNRNLEEGYLASFRLKETMERLLKY</sequence>
<evidence type="ECO:0000313" key="6">
    <source>
        <dbReference type="EMBL" id="PWN07088.1"/>
    </source>
</evidence>
<reference evidence="6 7" key="1">
    <citation type="submission" date="2018-05" db="EMBL/GenBank/DDBJ databases">
        <title>Rhodohalobacter halophilus gen. nov., sp. nov., a moderately halophilic member of the family Balneolaceae.</title>
        <authorList>
            <person name="Liu Z.-W."/>
        </authorList>
    </citation>
    <scope>NUCLEOTIDE SEQUENCE [LARGE SCALE GENOMIC DNA]</scope>
    <source>
        <strain evidence="6 7">8A47</strain>
    </source>
</reference>
<evidence type="ECO:0000256" key="4">
    <source>
        <dbReference type="ARBA" id="ARBA00023052"/>
    </source>
</evidence>
<dbReference type="Pfam" id="PF02779">
    <property type="entry name" value="Transket_pyr"/>
    <property type="match status" value="1"/>
</dbReference>
<dbReference type="Proteomes" id="UP000245533">
    <property type="component" value="Unassembled WGS sequence"/>
</dbReference>
<comment type="cofactor">
    <cofactor evidence="1">
        <name>thiamine diphosphate</name>
        <dbReference type="ChEBI" id="CHEBI:58937"/>
    </cofactor>
</comment>
<comment type="caution">
    <text evidence="6">The sequence shown here is derived from an EMBL/GenBank/DDBJ whole genome shotgun (WGS) entry which is preliminary data.</text>
</comment>
<dbReference type="SUPFAM" id="SSF52518">
    <property type="entry name" value="Thiamin diphosphate-binding fold (THDP-binding)"/>
    <property type="match status" value="2"/>
</dbReference>
<feature type="domain" description="Transketolase-like pyrimidine-binding" evidence="5">
    <location>
        <begin position="347"/>
        <end position="520"/>
    </location>
</feature>
<dbReference type="InterPro" id="IPR001017">
    <property type="entry name" value="DH_E1"/>
</dbReference>
<evidence type="ECO:0000313" key="7">
    <source>
        <dbReference type="Proteomes" id="UP000245533"/>
    </source>
</evidence>
<dbReference type="SUPFAM" id="SSF52922">
    <property type="entry name" value="TK C-terminal domain-like"/>
    <property type="match status" value="1"/>
</dbReference>
<comment type="function">
    <text evidence="2">E1 component of the 2-oxoglutarate dehydrogenase (OGDH) complex which catalyzes the decarboxylation of 2-oxoglutarate, the first step in the conversion of 2-oxoglutarate to succinyl-CoA and CO(2).</text>
</comment>
<evidence type="ECO:0000256" key="2">
    <source>
        <dbReference type="ARBA" id="ARBA00003906"/>
    </source>
</evidence>
<dbReference type="Pfam" id="PF02780">
    <property type="entry name" value="Transketolase_C"/>
    <property type="match status" value="1"/>
</dbReference>
<dbReference type="RefSeq" id="WP_109646437.1">
    <property type="nucleotide sequence ID" value="NZ_QGGB01000005.1"/>
</dbReference>
<proteinExistence type="predicted"/>
<evidence type="ECO:0000256" key="1">
    <source>
        <dbReference type="ARBA" id="ARBA00001964"/>
    </source>
</evidence>
<dbReference type="CDD" id="cd02000">
    <property type="entry name" value="TPP_E1_PDC_ADC_BCADC"/>
    <property type="match status" value="1"/>
</dbReference>
<dbReference type="Gene3D" id="3.40.50.920">
    <property type="match status" value="1"/>
</dbReference>
<dbReference type="PANTHER" id="PTHR43257">
    <property type="entry name" value="PYRUVATE DEHYDROGENASE E1 COMPONENT BETA SUBUNIT"/>
    <property type="match status" value="1"/>
</dbReference>
<organism evidence="6 7">
    <name type="scientific">Rhodohalobacter mucosus</name>
    <dbReference type="NCBI Taxonomy" id="2079485"/>
    <lineage>
        <taxon>Bacteria</taxon>
        <taxon>Pseudomonadati</taxon>
        <taxon>Balneolota</taxon>
        <taxon>Balneolia</taxon>
        <taxon>Balneolales</taxon>
        <taxon>Balneolaceae</taxon>
        <taxon>Rhodohalobacter</taxon>
    </lineage>
</organism>
<evidence type="ECO:0000256" key="3">
    <source>
        <dbReference type="ARBA" id="ARBA00023002"/>
    </source>
</evidence>
<dbReference type="CDD" id="cd07036">
    <property type="entry name" value="TPP_PYR_E1-PDHc-beta_like"/>
    <property type="match status" value="1"/>
</dbReference>
<dbReference type="OrthoDB" id="9769337at2"/>
<dbReference type="SMART" id="SM00861">
    <property type="entry name" value="Transket_pyr"/>
    <property type="match status" value="1"/>
</dbReference>
<dbReference type="EMBL" id="QGGB01000005">
    <property type="protein sequence ID" value="PWN07088.1"/>
    <property type="molecule type" value="Genomic_DNA"/>
</dbReference>
<dbReference type="PANTHER" id="PTHR43257:SF2">
    <property type="entry name" value="PYRUVATE DEHYDROGENASE E1 COMPONENT SUBUNIT BETA"/>
    <property type="match status" value="1"/>
</dbReference>
<dbReference type="FunFam" id="3.40.50.970:FF:000001">
    <property type="entry name" value="Pyruvate dehydrogenase E1 beta subunit"/>
    <property type="match status" value="1"/>
</dbReference>
<gene>
    <name evidence="6" type="ORF">DDZ15_07415</name>
</gene>